<evidence type="ECO:0000256" key="1">
    <source>
        <dbReference type="SAM" id="MobiDB-lite"/>
    </source>
</evidence>
<name>A0AA36MC05_CYLNA</name>
<comment type="caution">
    <text evidence="2">The sequence shown here is derived from an EMBL/GenBank/DDBJ whole genome shotgun (WGS) entry which is preliminary data.</text>
</comment>
<dbReference type="AlphaFoldDB" id="A0AA36MC05"/>
<sequence length="92" mass="10789">MDSFEISVHFSDSPLTTEDREVLRVAEEAKNKDDKKLFVLEWLSQNEATWKNSTERVAHYRRKARIEMEKKAKSINEQSRKDCNGSNGDEKQ</sequence>
<reference evidence="2" key="1">
    <citation type="submission" date="2023-07" db="EMBL/GenBank/DDBJ databases">
        <authorList>
            <consortium name="CYATHOMIX"/>
        </authorList>
    </citation>
    <scope>NUCLEOTIDE SEQUENCE</scope>
    <source>
        <strain evidence="2">N/A</strain>
    </source>
</reference>
<evidence type="ECO:0000313" key="3">
    <source>
        <dbReference type="Proteomes" id="UP001176961"/>
    </source>
</evidence>
<feature type="region of interest" description="Disordered" evidence="1">
    <location>
        <begin position="69"/>
        <end position="92"/>
    </location>
</feature>
<proteinExistence type="predicted"/>
<dbReference type="Proteomes" id="UP001176961">
    <property type="component" value="Unassembled WGS sequence"/>
</dbReference>
<organism evidence="2 3">
    <name type="scientific">Cylicocyclus nassatus</name>
    <name type="common">Nematode worm</name>
    <dbReference type="NCBI Taxonomy" id="53992"/>
    <lineage>
        <taxon>Eukaryota</taxon>
        <taxon>Metazoa</taxon>
        <taxon>Ecdysozoa</taxon>
        <taxon>Nematoda</taxon>
        <taxon>Chromadorea</taxon>
        <taxon>Rhabditida</taxon>
        <taxon>Rhabditina</taxon>
        <taxon>Rhabditomorpha</taxon>
        <taxon>Strongyloidea</taxon>
        <taxon>Strongylidae</taxon>
        <taxon>Cylicocyclus</taxon>
    </lineage>
</organism>
<accession>A0AA36MC05</accession>
<keyword evidence="3" id="KW-1185">Reference proteome</keyword>
<dbReference type="EMBL" id="CATQJL010000316">
    <property type="protein sequence ID" value="CAJ0606546.1"/>
    <property type="molecule type" value="Genomic_DNA"/>
</dbReference>
<protein>
    <submittedName>
        <fullName evidence="2">Uncharacterized protein</fullName>
    </submittedName>
</protein>
<evidence type="ECO:0000313" key="2">
    <source>
        <dbReference type="EMBL" id="CAJ0606546.1"/>
    </source>
</evidence>
<gene>
    <name evidence="2" type="ORF">CYNAS_LOCUS18529</name>
</gene>